<feature type="non-terminal residue" evidence="2">
    <location>
        <position position="72"/>
    </location>
</feature>
<keyword evidence="3" id="KW-1185">Reference proteome</keyword>
<keyword evidence="1" id="KW-0472">Membrane</keyword>
<organism evidence="2 3">
    <name type="scientific">Diploptera punctata</name>
    <name type="common">Pacific beetle cockroach</name>
    <dbReference type="NCBI Taxonomy" id="6984"/>
    <lineage>
        <taxon>Eukaryota</taxon>
        <taxon>Metazoa</taxon>
        <taxon>Ecdysozoa</taxon>
        <taxon>Arthropoda</taxon>
        <taxon>Hexapoda</taxon>
        <taxon>Insecta</taxon>
        <taxon>Pterygota</taxon>
        <taxon>Neoptera</taxon>
        <taxon>Polyneoptera</taxon>
        <taxon>Dictyoptera</taxon>
        <taxon>Blattodea</taxon>
        <taxon>Blaberoidea</taxon>
        <taxon>Blaberidae</taxon>
        <taxon>Diplopterinae</taxon>
        <taxon>Diploptera</taxon>
    </lineage>
</organism>
<reference evidence="2" key="2">
    <citation type="submission" date="2023-05" db="EMBL/GenBank/DDBJ databases">
        <authorList>
            <person name="Fouks B."/>
        </authorList>
    </citation>
    <scope>NUCLEOTIDE SEQUENCE</scope>
    <source>
        <strain evidence="2">Stay&amp;Tobe</strain>
        <tissue evidence="2">Testes</tissue>
    </source>
</reference>
<comment type="caution">
    <text evidence="2">The sequence shown here is derived from an EMBL/GenBank/DDBJ whole genome shotgun (WGS) entry which is preliminary data.</text>
</comment>
<reference evidence="2" key="1">
    <citation type="journal article" date="2023" name="IScience">
        <title>Live-bearing cockroach genome reveals convergent evolutionary mechanisms linked to viviparity in insects and beyond.</title>
        <authorList>
            <person name="Fouks B."/>
            <person name="Harrison M.C."/>
            <person name="Mikhailova A.A."/>
            <person name="Marchal E."/>
            <person name="English S."/>
            <person name="Carruthers M."/>
            <person name="Jennings E.C."/>
            <person name="Chiamaka E.L."/>
            <person name="Frigard R.A."/>
            <person name="Pippel M."/>
            <person name="Attardo G.M."/>
            <person name="Benoit J.B."/>
            <person name="Bornberg-Bauer E."/>
            <person name="Tobe S.S."/>
        </authorList>
    </citation>
    <scope>NUCLEOTIDE SEQUENCE</scope>
    <source>
        <strain evidence="2">Stay&amp;Tobe</strain>
    </source>
</reference>
<keyword evidence="1" id="KW-0812">Transmembrane</keyword>
<dbReference type="Proteomes" id="UP001233999">
    <property type="component" value="Unassembled WGS sequence"/>
</dbReference>
<name>A0AAD7Z8X4_DIPPU</name>
<keyword evidence="1" id="KW-1133">Transmembrane helix</keyword>
<proteinExistence type="predicted"/>
<feature type="non-terminal residue" evidence="2">
    <location>
        <position position="1"/>
    </location>
</feature>
<gene>
    <name evidence="2" type="ORF">L9F63_006858</name>
</gene>
<evidence type="ECO:0000313" key="3">
    <source>
        <dbReference type="Proteomes" id="UP001233999"/>
    </source>
</evidence>
<accession>A0AAD7Z8X4</accession>
<evidence type="ECO:0000313" key="2">
    <source>
        <dbReference type="EMBL" id="KAJ9576259.1"/>
    </source>
</evidence>
<sequence length="72" mass="8509">EENRKFVLRKFQILYNRVLWIRDIESTIVIVIIIRAGVYTFLLVIVAFYFSNKLPLCDNEMTVCRISIAEVV</sequence>
<dbReference type="EMBL" id="JASPKZ010009802">
    <property type="protein sequence ID" value="KAJ9576259.1"/>
    <property type="molecule type" value="Genomic_DNA"/>
</dbReference>
<evidence type="ECO:0000256" key="1">
    <source>
        <dbReference type="SAM" id="Phobius"/>
    </source>
</evidence>
<protein>
    <submittedName>
        <fullName evidence="2">Uncharacterized protein</fullName>
    </submittedName>
</protein>
<dbReference type="AlphaFoldDB" id="A0AAD7Z8X4"/>
<feature type="transmembrane region" description="Helical" evidence="1">
    <location>
        <begin position="27"/>
        <end position="50"/>
    </location>
</feature>